<dbReference type="SUPFAM" id="SSF50985">
    <property type="entry name" value="RCC1/BLIP-II"/>
    <property type="match status" value="1"/>
</dbReference>
<evidence type="ECO:0000259" key="1">
    <source>
        <dbReference type="PROSITE" id="PS50181"/>
    </source>
</evidence>
<dbReference type="Pfam" id="PF12937">
    <property type="entry name" value="F-box-like"/>
    <property type="match status" value="1"/>
</dbReference>
<dbReference type="PROSITE" id="PS50181">
    <property type="entry name" value="FBOX"/>
    <property type="match status" value="1"/>
</dbReference>
<organism evidence="2 3">
    <name type="scientific">Pyrrhoderma noxium</name>
    <dbReference type="NCBI Taxonomy" id="2282107"/>
    <lineage>
        <taxon>Eukaryota</taxon>
        <taxon>Fungi</taxon>
        <taxon>Dikarya</taxon>
        <taxon>Basidiomycota</taxon>
        <taxon>Agaricomycotina</taxon>
        <taxon>Agaricomycetes</taxon>
        <taxon>Hymenochaetales</taxon>
        <taxon>Hymenochaetaceae</taxon>
        <taxon>Pyrrhoderma</taxon>
    </lineage>
</organism>
<dbReference type="SUPFAM" id="SSF81383">
    <property type="entry name" value="F-box domain"/>
    <property type="match status" value="1"/>
</dbReference>
<gene>
    <name evidence="2" type="ORF">PNOK_0499300</name>
</gene>
<feature type="domain" description="F-box" evidence="1">
    <location>
        <begin position="8"/>
        <end position="54"/>
    </location>
</feature>
<protein>
    <submittedName>
        <fullName evidence="2">RCC1 BLIP-II</fullName>
    </submittedName>
</protein>
<dbReference type="InterPro" id="IPR036047">
    <property type="entry name" value="F-box-like_dom_sf"/>
</dbReference>
<dbReference type="OrthoDB" id="61110at2759"/>
<evidence type="ECO:0000313" key="2">
    <source>
        <dbReference type="EMBL" id="PAV20059.1"/>
    </source>
</evidence>
<dbReference type="STRING" id="2282107.A0A286UKK1"/>
<proteinExistence type="predicted"/>
<dbReference type="EMBL" id="NBII01000004">
    <property type="protein sequence ID" value="PAV20059.1"/>
    <property type="molecule type" value="Genomic_DNA"/>
</dbReference>
<dbReference type="InterPro" id="IPR009091">
    <property type="entry name" value="RCC1/BLIP-II"/>
</dbReference>
<evidence type="ECO:0000313" key="3">
    <source>
        <dbReference type="Proteomes" id="UP000217199"/>
    </source>
</evidence>
<accession>A0A286UKK1</accession>
<dbReference type="InterPro" id="IPR001810">
    <property type="entry name" value="F-box_dom"/>
</dbReference>
<dbReference type="Gene3D" id="1.20.1280.50">
    <property type="match status" value="1"/>
</dbReference>
<dbReference type="Gene3D" id="2.130.10.30">
    <property type="entry name" value="Regulator of chromosome condensation 1/beta-lactamase-inhibitor protein II"/>
    <property type="match status" value="2"/>
</dbReference>
<sequence length="473" mass="54286">MDKQEYGKLGLEFLPYEVHDKIMKYLPMVAIVRSSRVNKYFYELCNEDQLWEELYERDLGFPKFERKPKDMKARDFYKRVYRPDLVLWSKSPNGDMKYEYHSVNIVEIIVGWGFTCALDRKGDLFTWGYFPPLKTMLETRRDIIPVSIEKDHPFIAIASCMSDNYFVALGKKSVLWTFIPEESPFAIDLEAFKSVYPDSNSTPVQIVCSNIHAATLTKSGNVYVWWPKVLRERLRGTGGVNPEFPIIPRGYYSEESKDCCILQRLPALPVLPIIKQKGCITENEASPKLIKIAAVKGGLLGLTDKGHVLTINPGPTNDRPEIGNWVYLQNLNKGETVQQDQRIEDCLSVKIINIEANMNTIFAYTDDKTPTVLVLEKNWEDDMNINIYTDMKPIIVDTLKGYDIRSVCGSPRDPLIHTENGEIYARGLTNCFDGGDLPAHNMRQIELEYIQKHSGPPYHIKVERGGRDVCFKF</sequence>
<reference evidence="2 3" key="1">
    <citation type="journal article" date="2017" name="Mol. Ecol.">
        <title>Comparative and population genomic landscape of Phellinus noxius: A hypervariable fungus causing root rot in trees.</title>
        <authorList>
            <person name="Chung C.L."/>
            <person name="Lee T.J."/>
            <person name="Akiba M."/>
            <person name="Lee H.H."/>
            <person name="Kuo T.H."/>
            <person name="Liu D."/>
            <person name="Ke H.M."/>
            <person name="Yokoi T."/>
            <person name="Roa M.B."/>
            <person name="Lu M.J."/>
            <person name="Chang Y.Y."/>
            <person name="Ann P.J."/>
            <person name="Tsai J.N."/>
            <person name="Chen C.Y."/>
            <person name="Tzean S.S."/>
            <person name="Ota Y."/>
            <person name="Hattori T."/>
            <person name="Sahashi N."/>
            <person name="Liou R.F."/>
            <person name="Kikuchi T."/>
            <person name="Tsai I.J."/>
        </authorList>
    </citation>
    <scope>NUCLEOTIDE SEQUENCE [LARGE SCALE GENOMIC DNA]</scope>
    <source>
        <strain evidence="2 3">FFPRI411160</strain>
    </source>
</reference>
<dbReference type="Proteomes" id="UP000217199">
    <property type="component" value="Unassembled WGS sequence"/>
</dbReference>
<keyword evidence="3" id="KW-1185">Reference proteome</keyword>
<dbReference type="InParanoid" id="A0A286UKK1"/>
<dbReference type="SMART" id="SM00256">
    <property type="entry name" value="FBOX"/>
    <property type="match status" value="1"/>
</dbReference>
<comment type="caution">
    <text evidence="2">The sequence shown here is derived from an EMBL/GenBank/DDBJ whole genome shotgun (WGS) entry which is preliminary data.</text>
</comment>
<name>A0A286UKK1_9AGAM</name>
<dbReference type="AlphaFoldDB" id="A0A286UKK1"/>